<evidence type="ECO:0000313" key="8">
    <source>
        <dbReference type="Proteomes" id="UP000886858"/>
    </source>
</evidence>
<evidence type="ECO:0000256" key="2">
    <source>
        <dbReference type="ARBA" id="ARBA00012706"/>
    </source>
</evidence>
<accession>A0A9D2I8F3</accession>
<name>A0A9D2I8F3_9FIRM</name>
<reference evidence="7" key="1">
    <citation type="journal article" date="2021" name="PeerJ">
        <title>Extensive microbial diversity within the chicken gut microbiome revealed by metagenomics and culture.</title>
        <authorList>
            <person name="Gilroy R."/>
            <person name="Ravi A."/>
            <person name="Getino M."/>
            <person name="Pursley I."/>
            <person name="Horton D.L."/>
            <person name="Alikhan N.F."/>
            <person name="Baker D."/>
            <person name="Gharbi K."/>
            <person name="Hall N."/>
            <person name="Watson M."/>
            <person name="Adriaenssens E.M."/>
            <person name="Foster-Nyarko E."/>
            <person name="Jarju S."/>
            <person name="Secka A."/>
            <person name="Antonio M."/>
            <person name="Oren A."/>
            <person name="Chaudhuri R.R."/>
            <person name="La Ragione R."/>
            <person name="Hildebrand F."/>
            <person name="Pallen M.J."/>
        </authorList>
    </citation>
    <scope>NUCLEOTIDE SEQUENCE</scope>
    <source>
        <strain evidence="7">CHK179-7159</strain>
    </source>
</reference>
<keyword evidence="3 5" id="KW-0378">Hydrolase</keyword>
<dbReference type="Proteomes" id="UP000886858">
    <property type="component" value="Unassembled WGS sequence"/>
</dbReference>
<reference evidence="7" key="2">
    <citation type="submission" date="2021-04" db="EMBL/GenBank/DDBJ databases">
        <authorList>
            <person name="Gilroy R."/>
        </authorList>
    </citation>
    <scope>NUCLEOTIDE SEQUENCE</scope>
    <source>
        <strain evidence="7">CHK179-7159</strain>
    </source>
</reference>
<comment type="similarity">
    <text evidence="5">Belongs to the glycosyl hydrolase 5 (cellulase A) family.</text>
</comment>
<dbReference type="InterPro" id="IPR001547">
    <property type="entry name" value="Glyco_hydro_5"/>
</dbReference>
<dbReference type="AlphaFoldDB" id="A0A9D2I8F3"/>
<dbReference type="PANTHER" id="PTHR31451">
    <property type="match status" value="1"/>
</dbReference>
<dbReference type="SUPFAM" id="SSF51445">
    <property type="entry name" value="(Trans)glycosidases"/>
    <property type="match status" value="1"/>
</dbReference>
<sequence length="436" mass="51453">MKKAFQCYERIEIRLPDEVERVEFEKPDGKVEQCFPFMYQPIEVDYDEEGIEKIRKSGAAYAMCRYTPDMCGGYKITLFSGKTLLERTRITVSGCENHGYIEISRKDKRYFSYTDGSPFFAVGINLAFPSVYGRSNGEEFGLSEGYRFIGLKQYERWFKQCSENGINVARIWLGHQYFNPDTQNTYEYDLTQFSKIDEVLKLAKKYGIRLKFTFEQFRFFDYVREALSASYEDDIFRKFNKRLYDAGNRCENTREWLKETKWEKAWLSKMMEFAKRYSGDTSIFMLELWNEMNCVGGYEEIMDWNQRILPQVKSLFPRQLVTNSLGSLDHESSAEFYKGFCWEKCDVIQFHRYLDQGAGLDSCKENPIEMVREGFAYFQEKDKPVFLAETGAVNDCHSGPFRYYVNDHRGMLLADCVYMPVFLKSCGVGNMWHWDE</sequence>
<dbReference type="GO" id="GO:0016985">
    <property type="term" value="F:mannan endo-1,4-beta-mannosidase activity"/>
    <property type="evidence" value="ECO:0007669"/>
    <property type="project" value="TreeGrafter"/>
</dbReference>
<dbReference type="GO" id="GO:0000272">
    <property type="term" value="P:polysaccharide catabolic process"/>
    <property type="evidence" value="ECO:0007669"/>
    <property type="project" value="InterPro"/>
</dbReference>
<dbReference type="InterPro" id="IPR017853">
    <property type="entry name" value="GH"/>
</dbReference>
<proteinExistence type="inferred from homology"/>
<dbReference type="EMBL" id="DWYY01000163">
    <property type="protein sequence ID" value="HJA94255.1"/>
    <property type="molecule type" value="Genomic_DNA"/>
</dbReference>
<evidence type="ECO:0000259" key="6">
    <source>
        <dbReference type="Pfam" id="PF00150"/>
    </source>
</evidence>
<evidence type="ECO:0000256" key="4">
    <source>
        <dbReference type="ARBA" id="ARBA00023295"/>
    </source>
</evidence>
<evidence type="ECO:0000313" key="7">
    <source>
        <dbReference type="EMBL" id="HJA94255.1"/>
    </source>
</evidence>
<keyword evidence="4 5" id="KW-0326">Glycosidase</keyword>
<comment type="catalytic activity">
    <reaction evidence="1">
        <text>Random hydrolysis of (1-&gt;4)-beta-D-mannosidic linkages in mannans, galactomannans and glucomannans.</text>
        <dbReference type="EC" id="3.2.1.78"/>
    </reaction>
</comment>
<feature type="domain" description="Glycoside hydrolase family 5" evidence="6">
    <location>
        <begin position="153"/>
        <end position="394"/>
    </location>
</feature>
<dbReference type="EC" id="3.2.1.78" evidence="2"/>
<evidence type="ECO:0000256" key="3">
    <source>
        <dbReference type="ARBA" id="ARBA00022801"/>
    </source>
</evidence>
<dbReference type="Gene3D" id="3.20.20.80">
    <property type="entry name" value="Glycosidases"/>
    <property type="match status" value="1"/>
</dbReference>
<evidence type="ECO:0000256" key="5">
    <source>
        <dbReference type="RuleBase" id="RU361153"/>
    </source>
</evidence>
<dbReference type="InterPro" id="IPR045053">
    <property type="entry name" value="MAN-like"/>
</dbReference>
<evidence type="ECO:0000256" key="1">
    <source>
        <dbReference type="ARBA" id="ARBA00001678"/>
    </source>
</evidence>
<gene>
    <name evidence="7" type="ORF">H9717_14280</name>
</gene>
<dbReference type="PANTHER" id="PTHR31451:SF40">
    <property type="entry name" value="GLYCOSIDE HYDROLASE FAMILY 5 DOMAIN-CONTAINING PROTEIN"/>
    <property type="match status" value="1"/>
</dbReference>
<protein>
    <recommendedName>
        <fullName evidence="2">mannan endo-1,4-beta-mannosidase</fullName>
        <ecNumber evidence="2">3.2.1.78</ecNumber>
    </recommendedName>
</protein>
<dbReference type="Pfam" id="PF00150">
    <property type="entry name" value="Cellulase"/>
    <property type="match status" value="1"/>
</dbReference>
<comment type="caution">
    <text evidence="7">The sequence shown here is derived from an EMBL/GenBank/DDBJ whole genome shotgun (WGS) entry which is preliminary data.</text>
</comment>
<organism evidence="7 8">
    <name type="scientific">Candidatus Eisenbergiella merdipullorum</name>
    <dbReference type="NCBI Taxonomy" id="2838553"/>
    <lineage>
        <taxon>Bacteria</taxon>
        <taxon>Bacillati</taxon>
        <taxon>Bacillota</taxon>
        <taxon>Clostridia</taxon>
        <taxon>Lachnospirales</taxon>
        <taxon>Lachnospiraceae</taxon>
        <taxon>Eisenbergiella</taxon>
    </lineage>
</organism>